<protein>
    <recommendedName>
        <fullName evidence="1">non-specific serine/threonine protein kinase</fullName>
        <ecNumber evidence="1">2.7.11.1</ecNumber>
    </recommendedName>
</protein>
<comment type="catalytic activity">
    <reaction evidence="7">
        <text>L-threonyl-[protein] + ATP = O-phospho-L-threonyl-[protein] + ADP + H(+)</text>
        <dbReference type="Rhea" id="RHEA:46608"/>
        <dbReference type="Rhea" id="RHEA-COMP:11060"/>
        <dbReference type="Rhea" id="RHEA-COMP:11605"/>
        <dbReference type="ChEBI" id="CHEBI:15378"/>
        <dbReference type="ChEBI" id="CHEBI:30013"/>
        <dbReference type="ChEBI" id="CHEBI:30616"/>
        <dbReference type="ChEBI" id="CHEBI:61977"/>
        <dbReference type="ChEBI" id="CHEBI:456216"/>
        <dbReference type="EC" id="2.7.11.1"/>
    </reaction>
</comment>
<evidence type="ECO:0000256" key="7">
    <source>
        <dbReference type="ARBA" id="ARBA00047899"/>
    </source>
</evidence>
<dbReference type="GeneTree" id="ENSGT00940000166769"/>
<dbReference type="InterPro" id="IPR011009">
    <property type="entry name" value="Kinase-like_dom_sf"/>
</dbReference>
<dbReference type="AlphaFoldDB" id="A0A670Z3I2"/>
<dbReference type="InterPro" id="IPR051334">
    <property type="entry name" value="SRPK"/>
</dbReference>
<dbReference type="SUPFAM" id="SSF56112">
    <property type="entry name" value="Protein kinase-like (PK-like)"/>
    <property type="match status" value="1"/>
</dbReference>
<evidence type="ECO:0000313" key="9">
    <source>
        <dbReference type="Ensembl" id="ENSPTXP00000018612.1"/>
    </source>
</evidence>
<dbReference type="GO" id="GO:0005634">
    <property type="term" value="C:nucleus"/>
    <property type="evidence" value="ECO:0007669"/>
    <property type="project" value="TreeGrafter"/>
</dbReference>
<reference evidence="9" key="2">
    <citation type="submission" date="2025-09" db="UniProtKB">
        <authorList>
            <consortium name="Ensembl"/>
        </authorList>
    </citation>
    <scope>IDENTIFICATION</scope>
</reference>
<dbReference type="EC" id="2.7.11.1" evidence="1"/>
<dbReference type="GO" id="GO:0035556">
    <property type="term" value="P:intracellular signal transduction"/>
    <property type="evidence" value="ECO:0007669"/>
    <property type="project" value="TreeGrafter"/>
</dbReference>
<evidence type="ECO:0000313" key="10">
    <source>
        <dbReference type="Proteomes" id="UP000472273"/>
    </source>
</evidence>
<dbReference type="Ensembl" id="ENSPTXT00000019173.1">
    <property type="protein sequence ID" value="ENSPTXP00000018612.1"/>
    <property type="gene ID" value="ENSPTXG00000012830.1"/>
</dbReference>
<keyword evidence="10" id="KW-1185">Reference proteome</keyword>
<sequence>MATGKHLFEPQAGQYFSRDDGRSTVCVASFANHVARIIELLGKIPPKTAFLWQQTSTFFSRQGALLRMSRISFYDLYHILIDKYSWPKPQATHFTRFVLPMLEYAPERRARADKCFQHPWLSH</sequence>
<accession>A0A670Z3I2</accession>
<organism evidence="9 10">
    <name type="scientific">Pseudonaja textilis</name>
    <name type="common">Eastern brown snake</name>
    <dbReference type="NCBI Taxonomy" id="8673"/>
    <lineage>
        <taxon>Eukaryota</taxon>
        <taxon>Metazoa</taxon>
        <taxon>Chordata</taxon>
        <taxon>Craniata</taxon>
        <taxon>Vertebrata</taxon>
        <taxon>Euteleostomi</taxon>
        <taxon>Lepidosauria</taxon>
        <taxon>Squamata</taxon>
        <taxon>Bifurcata</taxon>
        <taxon>Unidentata</taxon>
        <taxon>Episquamata</taxon>
        <taxon>Toxicofera</taxon>
        <taxon>Serpentes</taxon>
        <taxon>Colubroidea</taxon>
        <taxon>Elapidae</taxon>
        <taxon>Hydrophiinae</taxon>
        <taxon>Pseudonaja</taxon>
    </lineage>
</organism>
<dbReference type="GO" id="GO:0050684">
    <property type="term" value="P:regulation of mRNA processing"/>
    <property type="evidence" value="ECO:0007669"/>
    <property type="project" value="TreeGrafter"/>
</dbReference>
<keyword evidence="5" id="KW-0418">Kinase</keyword>
<evidence type="ECO:0000256" key="6">
    <source>
        <dbReference type="ARBA" id="ARBA00022840"/>
    </source>
</evidence>
<dbReference type="GO" id="GO:0005737">
    <property type="term" value="C:cytoplasm"/>
    <property type="evidence" value="ECO:0007669"/>
    <property type="project" value="TreeGrafter"/>
</dbReference>
<keyword evidence="6" id="KW-0067">ATP-binding</keyword>
<keyword evidence="4" id="KW-0547">Nucleotide-binding</keyword>
<dbReference type="Gene3D" id="1.10.510.10">
    <property type="entry name" value="Transferase(Phosphotransferase) domain 1"/>
    <property type="match status" value="1"/>
</dbReference>
<evidence type="ECO:0000256" key="5">
    <source>
        <dbReference type="ARBA" id="ARBA00022777"/>
    </source>
</evidence>
<dbReference type="GO" id="GO:0004674">
    <property type="term" value="F:protein serine/threonine kinase activity"/>
    <property type="evidence" value="ECO:0007669"/>
    <property type="project" value="UniProtKB-KW"/>
</dbReference>
<keyword evidence="3" id="KW-0808">Transferase</keyword>
<evidence type="ECO:0000256" key="1">
    <source>
        <dbReference type="ARBA" id="ARBA00012513"/>
    </source>
</evidence>
<evidence type="ECO:0000256" key="2">
    <source>
        <dbReference type="ARBA" id="ARBA00022527"/>
    </source>
</evidence>
<name>A0A670Z3I2_PSETE</name>
<dbReference type="GO" id="GO:0005524">
    <property type="term" value="F:ATP binding"/>
    <property type="evidence" value="ECO:0007669"/>
    <property type="project" value="UniProtKB-KW"/>
</dbReference>
<evidence type="ECO:0000256" key="8">
    <source>
        <dbReference type="ARBA" id="ARBA00048679"/>
    </source>
</evidence>
<dbReference type="Proteomes" id="UP000472273">
    <property type="component" value="Unplaced"/>
</dbReference>
<dbReference type="PANTHER" id="PTHR47634:SF23">
    <property type="entry name" value="LOC100144966 PROTEIN"/>
    <property type="match status" value="1"/>
</dbReference>
<evidence type="ECO:0000256" key="4">
    <source>
        <dbReference type="ARBA" id="ARBA00022741"/>
    </source>
</evidence>
<dbReference type="OMA" id="ARADKCF"/>
<keyword evidence="2" id="KW-0723">Serine/threonine-protein kinase</keyword>
<dbReference type="PANTHER" id="PTHR47634">
    <property type="entry name" value="PROTEIN KINASE DOMAIN-CONTAINING PROTEIN-RELATED"/>
    <property type="match status" value="1"/>
</dbReference>
<dbReference type="GO" id="GO:0000245">
    <property type="term" value="P:spliceosomal complex assembly"/>
    <property type="evidence" value="ECO:0007669"/>
    <property type="project" value="TreeGrafter"/>
</dbReference>
<reference evidence="9" key="1">
    <citation type="submission" date="2025-08" db="UniProtKB">
        <authorList>
            <consortium name="Ensembl"/>
        </authorList>
    </citation>
    <scope>IDENTIFICATION</scope>
</reference>
<comment type="catalytic activity">
    <reaction evidence="8">
        <text>L-seryl-[protein] + ATP = O-phospho-L-seryl-[protein] + ADP + H(+)</text>
        <dbReference type="Rhea" id="RHEA:17989"/>
        <dbReference type="Rhea" id="RHEA-COMP:9863"/>
        <dbReference type="Rhea" id="RHEA-COMP:11604"/>
        <dbReference type="ChEBI" id="CHEBI:15378"/>
        <dbReference type="ChEBI" id="CHEBI:29999"/>
        <dbReference type="ChEBI" id="CHEBI:30616"/>
        <dbReference type="ChEBI" id="CHEBI:83421"/>
        <dbReference type="ChEBI" id="CHEBI:456216"/>
        <dbReference type="EC" id="2.7.11.1"/>
    </reaction>
</comment>
<evidence type="ECO:0000256" key="3">
    <source>
        <dbReference type="ARBA" id="ARBA00022679"/>
    </source>
</evidence>
<proteinExistence type="predicted"/>